<evidence type="ECO:0000313" key="4">
    <source>
        <dbReference type="Proteomes" id="UP001595607"/>
    </source>
</evidence>
<dbReference type="Gene3D" id="1.20.1050.10">
    <property type="match status" value="1"/>
</dbReference>
<dbReference type="InterPro" id="IPR036282">
    <property type="entry name" value="Glutathione-S-Trfase_C_sf"/>
</dbReference>
<dbReference type="PANTHER" id="PTHR44051">
    <property type="entry name" value="GLUTATHIONE S-TRANSFERASE-RELATED"/>
    <property type="match status" value="1"/>
</dbReference>
<dbReference type="PANTHER" id="PTHR44051:SF21">
    <property type="entry name" value="GLUTATHIONE S-TRANSFERASE FAMILY PROTEIN"/>
    <property type="match status" value="1"/>
</dbReference>
<dbReference type="InterPro" id="IPR036249">
    <property type="entry name" value="Thioredoxin-like_sf"/>
</dbReference>
<sequence>MLEFFTNPMSRGQIVRWMLEEVGAPYEERIIQYGPEMKGPEYTAINPMGKVPAIRHDGKVVTEVAAICAYLADAFPEKGLGPTPEDRHDYYRWMFFAAGPVEQAVSMNSAGIVPTEEQSRSFGFGSYDKVVDVLETLLSDRDYVCGARFSAADVYLGSQIVWGLQFETLPKRDAFAAYAGRLTGRDPFRKAKARDMALIAEMEAAKAQ</sequence>
<dbReference type="InterPro" id="IPR040079">
    <property type="entry name" value="Glutathione_S-Trfase"/>
</dbReference>
<dbReference type="PROSITE" id="PS50405">
    <property type="entry name" value="GST_CTER"/>
    <property type="match status" value="1"/>
</dbReference>
<dbReference type="Gene3D" id="3.40.30.10">
    <property type="entry name" value="Glutaredoxin"/>
    <property type="match status" value="1"/>
</dbReference>
<accession>A0ABV7MC41</accession>
<dbReference type="Pfam" id="PF13409">
    <property type="entry name" value="GST_N_2"/>
    <property type="match status" value="1"/>
</dbReference>
<protein>
    <submittedName>
        <fullName evidence="3">Glutathione S-transferase family protein</fullName>
    </submittedName>
</protein>
<keyword evidence="4" id="KW-1185">Reference proteome</keyword>
<dbReference type="Proteomes" id="UP001595607">
    <property type="component" value="Unassembled WGS sequence"/>
</dbReference>
<dbReference type="SFLD" id="SFLDG01150">
    <property type="entry name" value="Main.1:_Beta-like"/>
    <property type="match status" value="1"/>
</dbReference>
<dbReference type="SFLD" id="SFLDS00019">
    <property type="entry name" value="Glutathione_Transferase_(cytos"/>
    <property type="match status" value="1"/>
</dbReference>
<dbReference type="InterPro" id="IPR004045">
    <property type="entry name" value="Glutathione_S-Trfase_N"/>
</dbReference>
<proteinExistence type="predicted"/>
<dbReference type="SUPFAM" id="SSF47616">
    <property type="entry name" value="GST C-terminal domain-like"/>
    <property type="match status" value="1"/>
</dbReference>
<dbReference type="RefSeq" id="WP_189571518.1">
    <property type="nucleotide sequence ID" value="NZ_BMXU01000001.1"/>
</dbReference>
<comment type="caution">
    <text evidence="3">The sequence shown here is derived from an EMBL/GenBank/DDBJ whole genome shotgun (WGS) entry which is preliminary data.</text>
</comment>
<dbReference type="SFLD" id="SFLDG00358">
    <property type="entry name" value="Main_(cytGST)"/>
    <property type="match status" value="1"/>
</dbReference>
<dbReference type="EMBL" id="JBHRVA010000002">
    <property type="protein sequence ID" value="MFC3302771.1"/>
    <property type="molecule type" value="Genomic_DNA"/>
</dbReference>
<name>A0ABV7MC41_9PROT</name>
<feature type="domain" description="GST N-terminal" evidence="1">
    <location>
        <begin position="1"/>
        <end position="79"/>
    </location>
</feature>
<feature type="domain" description="GST C-terminal" evidence="2">
    <location>
        <begin position="83"/>
        <end position="208"/>
    </location>
</feature>
<reference evidence="4" key="1">
    <citation type="journal article" date="2019" name="Int. J. Syst. Evol. Microbiol.">
        <title>The Global Catalogue of Microorganisms (GCM) 10K type strain sequencing project: providing services to taxonomists for standard genome sequencing and annotation.</title>
        <authorList>
            <consortium name="The Broad Institute Genomics Platform"/>
            <consortium name="The Broad Institute Genome Sequencing Center for Infectious Disease"/>
            <person name="Wu L."/>
            <person name="Ma J."/>
        </authorList>
    </citation>
    <scope>NUCLEOTIDE SEQUENCE [LARGE SCALE GENOMIC DNA]</scope>
    <source>
        <strain evidence="4">KCTC 22245</strain>
    </source>
</reference>
<evidence type="ECO:0000259" key="1">
    <source>
        <dbReference type="PROSITE" id="PS50404"/>
    </source>
</evidence>
<dbReference type="SUPFAM" id="SSF52833">
    <property type="entry name" value="Thioredoxin-like"/>
    <property type="match status" value="1"/>
</dbReference>
<dbReference type="PROSITE" id="PS50404">
    <property type="entry name" value="GST_NTER"/>
    <property type="match status" value="1"/>
</dbReference>
<dbReference type="InterPro" id="IPR010987">
    <property type="entry name" value="Glutathione-S-Trfase_C-like"/>
</dbReference>
<organism evidence="3 4">
    <name type="scientific">Parvularcula lutaonensis</name>
    <dbReference type="NCBI Taxonomy" id="491923"/>
    <lineage>
        <taxon>Bacteria</taxon>
        <taxon>Pseudomonadati</taxon>
        <taxon>Pseudomonadota</taxon>
        <taxon>Alphaproteobacteria</taxon>
        <taxon>Parvularculales</taxon>
        <taxon>Parvularculaceae</taxon>
        <taxon>Parvularcula</taxon>
    </lineage>
</organism>
<gene>
    <name evidence="3" type="ORF">ACFONP_08510</name>
</gene>
<evidence type="ECO:0000259" key="2">
    <source>
        <dbReference type="PROSITE" id="PS50405"/>
    </source>
</evidence>
<dbReference type="CDD" id="cd03046">
    <property type="entry name" value="GST_N_GTT1_like"/>
    <property type="match status" value="1"/>
</dbReference>
<evidence type="ECO:0000313" key="3">
    <source>
        <dbReference type="EMBL" id="MFC3302771.1"/>
    </source>
</evidence>
<dbReference type="CDD" id="cd03207">
    <property type="entry name" value="GST_C_8"/>
    <property type="match status" value="1"/>
</dbReference>